<keyword evidence="2" id="KW-1185">Reference proteome</keyword>
<dbReference type="EMBL" id="QRNO01000001">
    <property type="protein sequence ID" value="RHK53330.1"/>
    <property type="molecule type" value="Genomic_DNA"/>
</dbReference>
<evidence type="ECO:0000313" key="2">
    <source>
        <dbReference type="Proteomes" id="UP000286598"/>
    </source>
</evidence>
<reference evidence="1 2" key="1">
    <citation type="submission" date="2018-08" db="EMBL/GenBank/DDBJ databases">
        <title>A genome reference for cultivated species of the human gut microbiota.</title>
        <authorList>
            <person name="Zou Y."/>
            <person name="Xue W."/>
            <person name="Luo G."/>
        </authorList>
    </citation>
    <scope>NUCLEOTIDE SEQUENCE [LARGE SCALE GENOMIC DNA]</scope>
    <source>
        <strain evidence="1 2">AF42-9</strain>
    </source>
</reference>
<dbReference type="AlphaFoldDB" id="A0A3R6JEY3"/>
<gene>
    <name evidence="1" type="ORF">DW060_00455</name>
</gene>
<accession>A0A3R6JEY3</accession>
<name>A0A3R6JEY3_9BACT</name>
<dbReference type="OrthoDB" id="1032225at2"/>
<dbReference type="Proteomes" id="UP000286598">
    <property type="component" value="Unassembled WGS sequence"/>
</dbReference>
<sequence length="92" mass="10305">MSKIDFQHFKIYASISHKASHTVDARENFADMIYNNVNGIKAHALALKIYNGEGGVEYTDEEVSLMGTVAERLCVPGFIDGLREQLKNNKTE</sequence>
<comment type="caution">
    <text evidence="1">The sequence shown here is derived from an EMBL/GenBank/DDBJ whole genome shotgun (WGS) entry which is preliminary data.</text>
</comment>
<evidence type="ECO:0000313" key="1">
    <source>
        <dbReference type="EMBL" id="RHK53330.1"/>
    </source>
</evidence>
<protein>
    <submittedName>
        <fullName evidence="1">Uncharacterized protein</fullName>
    </submittedName>
</protein>
<proteinExistence type="predicted"/>
<organism evidence="1 2">
    <name type="scientific">Leyella stercorea</name>
    <dbReference type="NCBI Taxonomy" id="363265"/>
    <lineage>
        <taxon>Bacteria</taxon>
        <taxon>Pseudomonadati</taxon>
        <taxon>Bacteroidota</taxon>
        <taxon>Bacteroidia</taxon>
        <taxon>Bacteroidales</taxon>
        <taxon>Prevotellaceae</taxon>
        <taxon>Leyella</taxon>
    </lineage>
</organism>